<dbReference type="InterPro" id="IPR006640">
    <property type="entry name" value="SprT-like_domain"/>
</dbReference>
<evidence type="ECO:0000313" key="3">
    <source>
        <dbReference type="Proteomes" id="UP000225215"/>
    </source>
</evidence>
<proteinExistence type="predicted"/>
<dbReference type="Pfam" id="PF10263">
    <property type="entry name" value="SprT-like"/>
    <property type="match status" value="1"/>
</dbReference>
<dbReference type="GO" id="GO:0006950">
    <property type="term" value="P:response to stress"/>
    <property type="evidence" value="ECO:0007669"/>
    <property type="project" value="UniProtKB-ARBA"/>
</dbReference>
<sequence>MYTTNRKETINLVKDRLDSVMSTARSLYPWMNGVEYKLYTSCHKRYYGLAGFNTEIVVIDGSLNSVNKYYIRLNINSMLENEIVWNYVFNETIPHEVAHLVEFVKDDKSTHDENWKKIYFSLGGTENTFHK</sequence>
<accession>A0A219YCX0</accession>
<dbReference type="EMBL" id="KY290955">
    <property type="protein sequence ID" value="APU01787.1"/>
    <property type="molecule type" value="Genomic_DNA"/>
</dbReference>
<organism evidence="2 3">
    <name type="scientific">Aeromonas phage 65.2</name>
    <dbReference type="NCBI Taxonomy" id="1932896"/>
    <lineage>
        <taxon>Viruses</taxon>
        <taxon>Duplodnaviria</taxon>
        <taxon>Heunggongvirae</taxon>
        <taxon>Uroviricota</taxon>
        <taxon>Caudoviricetes</taxon>
        <taxon>Pantevenvirales</taxon>
        <taxon>Straboviridae</taxon>
        <taxon>Emmerichvirinae</taxon>
        <taxon>Ishigurovirus</taxon>
        <taxon>Ishigurovirus osborne</taxon>
    </lineage>
</organism>
<name>A0A219YCX0_9CAUD</name>
<protein>
    <recommendedName>
        <fullName evidence="1">SprT-like domain-containing protein</fullName>
    </recommendedName>
</protein>
<evidence type="ECO:0000259" key="1">
    <source>
        <dbReference type="Pfam" id="PF10263"/>
    </source>
</evidence>
<dbReference type="Proteomes" id="UP000225215">
    <property type="component" value="Segment"/>
</dbReference>
<feature type="domain" description="SprT-like" evidence="1">
    <location>
        <begin position="67"/>
        <end position="122"/>
    </location>
</feature>
<reference evidence="2 3" key="1">
    <citation type="journal article" date="2017" name="Sci. Rep.">
        <title>Characterization and diversity of phages infecting Aeromonas salmonicida subsp. salmonicida.</title>
        <authorList>
            <person name="Vincent A.T."/>
            <person name="Paquet V.E."/>
            <person name="Bernatchez A."/>
            <person name="Tremblay D.M."/>
            <person name="Moineau S."/>
            <person name="Charette S.J."/>
        </authorList>
    </citation>
    <scope>NUCLEOTIDE SEQUENCE [LARGE SCALE GENOMIC DNA]</scope>
</reference>
<evidence type="ECO:0000313" key="2">
    <source>
        <dbReference type="EMBL" id="APU01787.1"/>
    </source>
</evidence>